<gene>
    <name evidence="1" type="ORF">CCOS01_14919</name>
</gene>
<keyword evidence="2" id="KW-1185">Reference proteome</keyword>
<dbReference type="RefSeq" id="XP_060306246.1">
    <property type="nucleotide sequence ID" value="XM_060463061.1"/>
</dbReference>
<dbReference type="GeneID" id="85346608"/>
<comment type="caution">
    <text evidence="1">The sequence shown here is derived from an EMBL/GenBank/DDBJ whole genome shotgun (WGS) entry which is preliminary data.</text>
</comment>
<evidence type="ECO:0000313" key="2">
    <source>
        <dbReference type="Proteomes" id="UP001240678"/>
    </source>
</evidence>
<dbReference type="AlphaFoldDB" id="A0AAI9YIA8"/>
<name>A0AAI9YIA8_9PEZI</name>
<protein>
    <submittedName>
        <fullName evidence="1">Uncharacterized protein</fullName>
    </submittedName>
</protein>
<reference evidence="1 2" key="1">
    <citation type="submission" date="2016-10" db="EMBL/GenBank/DDBJ databases">
        <title>The genome sequence of Colletotrichum fioriniae PJ7.</title>
        <authorList>
            <person name="Baroncelli R."/>
        </authorList>
    </citation>
    <scope>NUCLEOTIDE SEQUENCE [LARGE SCALE GENOMIC DNA]</scope>
    <source>
        <strain evidence="1 2">IMI 309622</strain>
    </source>
</reference>
<accession>A0AAI9YIA8</accession>
<dbReference type="Proteomes" id="UP001240678">
    <property type="component" value="Unassembled WGS sequence"/>
</dbReference>
<organism evidence="1 2">
    <name type="scientific">Colletotrichum costaricense</name>
    <dbReference type="NCBI Taxonomy" id="1209916"/>
    <lineage>
        <taxon>Eukaryota</taxon>
        <taxon>Fungi</taxon>
        <taxon>Dikarya</taxon>
        <taxon>Ascomycota</taxon>
        <taxon>Pezizomycotina</taxon>
        <taxon>Sordariomycetes</taxon>
        <taxon>Hypocreomycetidae</taxon>
        <taxon>Glomerellales</taxon>
        <taxon>Glomerellaceae</taxon>
        <taxon>Colletotrichum</taxon>
        <taxon>Colletotrichum acutatum species complex</taxon>
    </lineage>
</organism>
<sequence length="75" mass="8197">MEIYDNVIAAFKGADDGNIIDRTLISSPDKRRISGGFFAGTYIEMVDCDRPPKLNTPDDAALTSTCDLKPESTEI</sequence>
<evidence type="ECO:0000313" key="1">
    <source>
        <dbReference type="EMBL" id="KAK1511157.1"/>
    </source>
</evidence>
<proteinExistence type="predicted"/>
<dbReference type="EMBL" id="MOOE01000022">
    <property type="protein sequence ID" value="KAK1511157.1"/>
    <property type="molecule type" value="Genomic_DNA"/>
</dbReference>